<evidence type="ECO:0000256" key="2">
    <source>
        <dbReference type="ARBA" id="ARBA00023242"/>
    </source>
</evidence>
<dbReference type="AlphaFoldDB" id="A0A9J5ZGB9"/>
<dbReference type="GO" id="GO:0005634">
    <property type="term" value="C:nucleus"/>
    <property type="evidence" value="ECO:0007669"/>
    <property type="project" value="UniProtKB-SubCell"/>
</dbReference>
<reference evidence="4 5" key="1">
    <citation type="submission" date="2020-09" db="EMBL/GenBank/DDBJ databases">
        <title>De no assembly of potato wild relative species, Solanum commersonii.</title>
        <authorList>
            <person name="Cho K."/>
        </authorList>
    </citation>
    <scope>NUCLEOTIDE SEQUENCE [LARGE SCALE GENOMIC DNA]</scope>
    <source>
        <strain evidence="4">LZ3.2</strain>
        <tissue evidence="4">Leaf</tissue>
    </source>
</reference>
<dbReference type="InterPro" id="IPR036600">
    <property type="entry name" value="PAH_sf"/>
</dbReference>
<evidence type="ECO:0000313" key="5">
    <source>
        <dbReference type="Proteomes" id="UP000824120"/>
    </source>
</evidence>
<organism evidence="4 5">
    <name type="scientific">Solanum commersonii</name>
    <name type="common">Commerson's wild potato</name>
    <name type="synonym">Commerson's nightshade</name>
    <dbReference type="NCBI Taxonomy" id="4109"/>
    <lineage>
        <taxon>Eukaryota</taxon>
        <taxon>Viridiplantae</taxon>
        <taxon>Streptophyta</taxon>
        <taxon>Embryophyta</taxon>
        <taxon>Tracheophyta</taxon>
        <taxon>Spermatophyta</taxon>
        <taxon>Magnoliopsida</taxon>
        <taxon>eudicotyledons</taxon>
        <taxon>Gunneridae</taxon>
        <taxon>Pentapetalae</taxon>
        <taxon>asterids</taxon>
        <taxon>lamiids</taxon>
        <taxon>Solanales</taxon>
        <taxon>Solanaceae</taxon>
        <taxon>Solanoideae</taxon>
        <taxon>Solaneae</taxon>
        <taxon>Solanum</taxon>
    </lineage>
</organism>
<comment type="subcellular location">
    <subcellularLocation>
        <location evidence="1 3">Nucleus</location>
    </subcellularLocation>
</comment>
<gene>
    <name evidence="4" type="ORF">H5410_021805</name>
</gene>
<comment type="caution">
    <text evidence="4">The sequence shown here is derived from an EMBL/GenBank/DDBJ whole genome shotgun (WGS) entry which is preliminary data.</text>
</comment>
<evidence type="ECO:0000256" key="1">
    <source>
        <dbReference type="ARBA" id="ARBA00004123"/>
    </source>
</evidence>
<evidence type="ECO:0000256" key="3">
    <source>
        <dbReference type="PROSITE-ProRule" id="PRU00810"/>
    </source>
</evidence>
<dbReference type="EMBL" id="JACXVP010000004">
    <property type="protein sequence ID" value="KAG5610524.1"/>
    <property type="molecule type" value="Genomic_DNA"/>
</dbReference>
<name>A0A9J5ZGB9_SOLCO</name>
<sequence>MEQAHNFVKKTKERLENYSELKYIFSMFKREHNNSNEVYGKVILLLKDHLNLLEEFKVLLEQLSYC</sequence>
<keyword evidence="2 3" id="KW-0539">Nucleus</keyword>
<dbReference type="PROSITE" id="PS51477">
    <property type="entry name" value="PAH"/>
    <property type="match status" value="1"/>
</dbReference>
<dbReference type="Gene3D" id="1.20.1160.11">
    <property type="entry name" value="Paired amphipathic helix"/>
    <property type="match status" value="1"/>
</dbReference>
<dbReference type="Pfam" id="PF02671">
    <property type="entry name" value="PAH"/>
    <property type="match status" value="1"/>
</dbReference>
<protein>
    <submittedName>
        <fullName evidence="4">Uncharacterized protein</fullName>
    </submittedName>
</protein>
<dbReference type="InterPro" id="IPR003822">
    <property type="entry name" value="PAH"/>
</dbReference>
<accession>A0A9J5ZGB9</accession>
<dbReference type="SUPFAM" id="SSF47762">
    <property type="entry name" value="PAH2 domain"/>
    <property type="match status" value="1"/>
</dbReference>
<evidence type="ECO:0000313" key="4">
    <source>
        <dbReference type="EMBL" id="KAG5610524.1"/>
    </source>
</evidence>
<dbReference type="Proteomes" id="UP000824120">
    <property type="component" value="Chromosome 4"/>
</dbReference>
<keyword evidence="5" id="KW-1185">Reference proteome</keyword>
<dbReference type="GO" id="GO:0006355">
    <property type="term" value="P:regulation of DNA-templated transcription"/>
    <property type="evidence" value="ECO:0007669"/>
    <property type="project" value="InterPro"/>
</dbReference>
<proteinExistence type="predicted"/>